<comment type="caution">
    <text evidence="4">The sequence shown here is derived from an EMBL/GenBank/DDBJ whole genome shotgun (WGS) entry which is preliminary data.</text>
</comment>
<dbReference type="Gramene" id="PRQ54340">
    <property type="protein sequence ID" value="PRQ54340"/>
    <property type="gene ID" value="RchiOBHm_Chr2g0176391"/>
</dbReference>
<feature type="transmembrane region" description="Helical" evidence="2">
    <location>
        <begin position="100"/>
        <end position="118"/>
    </location>
</feature>
<evidence type="ECO:0000256" key="3">
    <source>
        <dbReference type="SAM" id="SignalP"/>
    </source>
</evidence>
<evidence type="ECO:0000256" key="1">
    <source>
        <dbReference type="SAM" id="MobiDB-lite"/>
    </source>
</evidence>
<organism evidence="4 5">
    <name type="scientific">Rosa chinensis</name>
    <name type="common">China rose</name>
    <dbReference type="NCBI Taxonomy" id="74649"/>
    <lineage>
        <taxon>Eukaryota</taxon>
        <taxon>Viridiplantae</taxon>
        <taxon>Streptophyta</taxon>
        <taxon>Embryophyta</taxon>
        <taxon>Tracheophyta</taxon>
        <taxon>Spermatophyta</taxon>
        <taxon>Magnoliopsida</taxon>
        <taxon>eudicotyledons</taxon>
        <taxon>Gunneridae</taxon>
        <taxon>Pentapetalae</taxon>
        <taxon>rosids</taxon>
        <taxon>fabids</taxon>
        <taxon>Rosales</taxon>
        <taxon>Rosaceae</taxon>
        <taxon>Rosoideae</taxon>
        <taxon>Rosoideae incertae sedis</taxon>
        <taxon>Rosa</taxon>
    </lineage>
</organism>
<dbReference type="Proteomes" id="UP000238479">
    <property type="component" value="Chromosome 2"/>
</dbReference>
<dbReference type="EMBL" id="PDCK01000040">
    <property type="protein sequence ID" value="PRQ54340.1"/>
    <property type="molecule type" value="Genomic_DNA"/>
</dbReference>
<keyword evidence="2" id="KW-1133">Transmembrane helix</keyword>
<feature type="chain" id="PRO_5015176719" description="Transmembrane protein" evidence="3">
    <location>
        <begin position="24"/>
        <end position="121"/>
    </location>
</feature>
<gene>
    <name evidence="4" type="ORF">RchiOBHm_Chr2g0176391</name>
</gene>
<accession>A0A2P6S6L9</accession>
<dbReference type="OMA" id="VTAPNMS"/>
<evidence type="ECO:0000313" key="5">
    <source>
        <dbReference type="Proteomes" id="UP000238479"/>
    </source>
</evidence>
<sequence length="121" mass="12361">MASIAKLSSAGLAIVIFFANLHALCSTSVPTISASPAVSPYEKNAPNMSSFFPNSSSSSDPSSQWPLSPPNSASLAPVPSSGEFVGKVSSANSYCRCGGAIYYAAAAGVFCLFVLKFLNAV</sequence>
<protein>
    <recommendedName>
        <fullName evidence="6">Transmembrane protein</fullName>
    </recommendedName>
</protein>
<evidence type="ECO:0000313" key="4">
    <source>
        <dbReference type="EMBL" id="PRQ54340.1"/>
    </source>
</evidence>
<keyword evidence="2" id="KW-0472">Membrane</keyword>
<feature type="region of interest" description="Disordered" evidence="1">
    <location>
        <begin position="52"/>
        <end position="80"/>
    </location>
</feature>
<keyword evidence="3" id="KW-0732">Signal</keyword>
<keyword evidence="5" id="KW-1185">Reference proteome</keyword>
<evidence type="ECO:0008006" key="6">
    <source>
        <dbReference type="Google" id="ProtNLM"/>
    </source>
</evidence>
<keyword evidence="2" id="KW-0812">Transmembrane</keyword>
<name>A0A2P6S6L9_ROSCH</name>
<dbReference type="AlphaFoldDB" id="A0A2P6S6L9"/>
<evidence type="ECO:0000256" key="2">
    <source>
        <dbReference type="SAM" id="Phobius"/>
    </source>
</evidence>
<reference evidence="4 5" key="1">
    <citation type="journal article" date="2018" name="Nat. Genet.">
        <title>The Rosa genome provides new insights in the design of modern roses.</title>
        <authorList>
            <person name="Bendahmane M."/>
        </authorList>
    </citation>
    <scope>NUCLEOTIDE SEQUENCE [LARGE SCALE GENOMIC DNA]</scope>
    <source>
        <strain evidence="5">cv. Old Blush</strain>
    </source>
</reference>
<feature type="signal peptide" evidence="3">
    <location>
        <begin position="1"/>
        <end position="23"/>
    </location>
</feature>
<proteinExistence type="predicted"/>